<reference evidence="2" key="2">
    <citation type="submission" date="2019-05" db="EMBL/GenBank/DDBJ databases">
        <title>Unravelling the molecular evolution of spider venoms.</title>
        <authorList>
            <person name="Pineda S."/>
        </authorList>
    </citation>
    <scope>NUCLEOTIDE SEQUENCE</scope>
</reference>
<feature type="chain" id="PRO_5020297222" evidence="1">
    <location>
        <begin position="20"/>
        <end position="80"/>
    </location>
</feature>
<evidence type="ECO:0000256" key="1">
    <source>
        <dbReference type="SAM" id="SignalP"/>
    </source>
</evidence>
<keyword evidence="1" id="KW-0732">Signal</keyword>
<feature type="signal peptide" evidence="1">
    <location>
        <begin position="1"/>
        <end position="19"/>
    </location>
</feature>
<proteinExistence type="predicted"/>
<dbReference type="EMBL" id="HAHH01000909">
    <property type="protein sequence ID" value="SNX37860.1"/>
    <property type="molecule type" value="Transcribed_RNA"/>
</dbReference>
<sequence length="80" mass="9381">MKLLLTILVICAVLVIANAELEEFSENAPAPYGPEAVEDRACGNYKDKMWQLWQLERMLQQMEVFVLQHRSFPEDMRLRI</sequence>
<organism evidence="2">
    <name type="scientific">Deinopis subrufa</name>
    <name type="common">Rufous net-casting spider</name>
    <dbReference type="NCBI Taxonomy" id="1905329"/>
    <lineage>
        <taxon>Eukaryota</taxon>
        <taxon>Metazoa</taxon>
        <taxon>Ecdysozoa</taxon>
        <taxon>Arthropoda</taxon>
        <taxon>Chelicerata</taxon>
        <taxon>Arachnida</taxon>
        <taxon>Araneae</taxon>
        <taxon>Araneomorphae</taxon>
        <taxon>Entelegynae</taxon>
        <taxon>Deinopoidea</taxon>
        <taxon>Deinopidae</taxon>
        <taxon>Deinopis</taxon>
    </lineage>
</organism>
<evidence type="ECO:0000313" key="2">
    <source>
        <dbReference type="EMBL" id="SNX37860.1"/>
    </source>
</evidence>
<accession>A0A4V2H9W2</accession>
<name>A0A4V2H9W2_DEISU</name>
<protein>
    <submittedName>
        <fullName evidence="2">U34-Deinotoxin-Dsu1bv_1</fullName>
    </submittedName>
</protein>
<dbReference type="AlphaFoldDB" id="A0A4V2H9W2"/>
<reference evidence="2" key="1">
    <citation type="submission" date="2017-05" db="EMBL/GenBank/DDBJ databases">
        <authorList>
            <person name="QRISCLOUD D."/>
        </authorList>
    </citation>
    <scope>NUCLEOTIDE SEQUENCE</scope>
</reference>